<keyword evidence="3" id="KW-1185">Reference proteome</keyword>
<dbReference type="AlphaFoldDB" id="A0A2X3K4N4"/>
<dbReference type="Gene3D" id="2.30.40.10">
    <property type="entry name" value="Urease, subunit C, domain 1"/>
    <property type="match status" value="1"/>
</dbReference>
<keyword evidence="2" id="KW-0378">Hydrolase</keyword>
<reference evidence="3" key="1">
    <citation type="submission" date="2018-05" db="EMBL/GenBank/DDBJ databases">
        <authorList>
            <person name="Hao L."/>
        </authorList>
    </citation>
    <scope>NUCLEOTIDE SEQUENCE [LARGE SCALE GENOMIC DNA]</scope>
</reference>
<dbReference type="GO" id="GO:0016810">
    <property type="term" value="F:hydrolase activity, acting on carbon-nitrogen (but not peptide) bonds"/>
    <property type="evidence" value="ECO:0007669"/>
    <property type="project" value="InterPro"/>
</dbReference>
<accession>A0A2X3K4N4</accession>
<dbReference type="EMBL" id="LS483254">
    <property type="protein sequence ID" value="SQD92227.1"/>
    <property type="molecule type" value="Genomic_DNA"/>
</dbReference>
<dbReference type="Gene3D" id="3.20.20.140">
    <property type="entry name" value="Metal-dependent hydrolases"/>
    <property type="match status" value="1"/>
</dbReference>
<feature type="domain" description="Amidohydrolase 3" evidence="1">
    <location>
        <begin position="47"/>
        <end position="494"/>
    </location>
</feature>
<gene>
    <name evidence="2" type="ORF">BARAN1_0202</name>
</gene>
<dbReference type="KEGG" id="bana:BARAN1_0202"/>
<evidence type="ECO:0000313" key="3">
    <source>
        <dbReference type="Proteomes" id="UP000249818"/>
    </source>
</evidence>
<name>A0A2X3K4N4_9BACT</name>
<dbReference type="SUPFAM" id="SSF51556">
    <property type="entry name" value="Metallo-dependent hydrolases"/>
    <property type="match status" value="1"/>
</dbReference>
<dbReference type="Proteomes" id="UP000249818">
    <property type="component" value="Chromosome BARAN1"/>
</dbReference>
<dbReference type="PANTHER" id="PTHR22642">
    <property type="entry name" value="IMIDAZOLONEPROPIONASE"/>
    <property type="match status" value="1"/>
</dbReference>
<dbReference type="InterPro" id="IPR033932">
    <property type="entry name" value="YtcJ-like"/>
</dbReference>
<sequence length="500" mass="53183">MGADLILYGGPLFGADGADALAVRCGRIAAVGASPELLRLTGPETALISLRGRAVLPGFFDAHTHFIRVGLEHTFYVGLGAARSLGEALDRLRETARARPGGWIVGRGWDESRWPEKRYLERADLDRAVPHQPCCAVRVDGHLVAANTLALAHCSYPNGEFVDRNRGHLREDAASDLIRAAQPDPEALAEAVSVASRHAASLGVTAVGDMAGPGDLAAYQVALRRGTLQTRVFLYLPADNLSAAKELQVSHGFGSPLLTIQGVKAFADGSIGARTAALNTPYRDGKGLGQLLTERAELARLGREASEAGLQLAVHAIGDRAIEEALAAAHAAGVGRLDRHRIEHLELPTPEQLDRVASLGLVASMQPNFLQWSGRGRMYEDRLGPEREARMDPHAWVSERGIPLAFGSDGMPMDPLYGIGLALDPPHPPQKLTLAAAIRAYTEGAAYAAFAEPDLGTLSPGKRADLVVLSRDPAQAPWGELAVDLTFLAGKPIYTRTGTG</sequence>
<evidence type="ECO:0000313" key="2">
    <source>
        <dbReference type="EMBL" id="SQD92227.1"/>
    </source>
</evidence>
<dbReference type="SUPFAM" id="SSF51338">
    <property type="entry name" value="Composite domain of metallo-dependent hydrolases"/>
    <property type="match status" value="1"/>
</dbReference>
<dbReference type="PANTHER" id="PTHR22642:SF2">
    <property type="entry name" value="PROTEIN LONG AFTER FAR-RED 3"/>
    <property type="match status" value="1"/>
</dbReference>
<dbReference type="InterPro" id="IPR013108">
    <property type="entry name" value="Amidohydro_3"/>
</dbReference>
<evidence type="ECO:0000259" key="1">
    <source>
        <dbReference type="Pfam" id="PF07969"/>
    </source>
</evidence>
<dbReference type="CDD" id="cd01300">
    <property type="entry name" value="YtcJ_like"/>
    <property type="match status" value="1"/>
</dbReference>
<dbReference type="OrthoDB" id="9767366at2"/>
<organism evidence="2 3">
    <name type="scientific">Candidatus Bipolaricaulis anaerobius</name>
    <dbReference type="NCBI Taxonomy" id="2026885"/>
    <lineage>
        <taxon>Bacteria</taxon>
        <taxon>Candidatus Bipolaricaulota</taxon>
        <taxon>Candidatus Bipolaricaulia</taxon>
        <taxon>Candidatus Bipolaricaulales</taxon>
        <taxon>Candidatus Bipolaricaulaceae</taxon>
        <taxon>Candidatus Bipolaricaulis</taxon>
    </lineage>
</organism>
<dbReference type="InterPro" id="IPR032466">
    <property type="entry name" value="Metal_Hydrolase"/>
</dbReference>
<dbReference type="RefSeq" id="WP_157959346.1">
    <property type="nucleotide sequence ID" value="NZ_LS483254.1"/>
</dbReference>
<proteinExistence type="predicted"/>
<dbReference type="Pfam" id="PF07969">
    <property type="entry name" value="Amidohydro_3"/>
    <property type="match status" value="1"/>
</dbReference>
<dbReference type="InterPro" id="IPR011059">
    <property type="entry name" value="Metal-dep_hydrolase_composite"/>
</dbReference>
<protein>
    <submittedName>
        <fullName evidence="2">TIM-barrel fold metal-dependent hydrolase</fullName>
    </submittedName>
</protein>
<dbReference type="Gene3D" id="3.10.310.70">
    <property type="match status" value="1"/>
</dbReference>